<protein>
    <recommendedName>
        <fullName evidence="3">Nucleotidyl transferase AbiEii/AbiGii toxin family protein</fullName>
    </recommendedName>
</protein>
<dbReference type="InterPro" id="IPR014942">
    <property type="entry name" value="AbiEii"/>
</dbReference>
<comment type="caution">
    <text evidence="1">The sequence shown here is derived from an EMBL/GenBank/DDBJ whole genome shotgun (WGS) entry which is preliminary data.</text>
</comment>
<evidence type="ECO:0000313" key="1">
    <source>
        <dbReference type="EMBL" id="PIY74513.1"/>
    </source>
</evidence>
<dbReference type="AlphaFoldDB" id="A0A2M7QQE6"/>
<gene>
    <name evidence="1" type="ORF">COY85_03050</name>
</gene>
<dbReference type="Pfam" id="PF08843">
    <property type="entry name" value="AbiEii"/>
    <property type="match status" value="1"/>
</dbReference>
<sequence length="203" mass="24393">MHKEILTREQVCLLPLIKTFSKNFGLVGGTAVAFYLGHRQSLDFDLFTNKEFENLEIRRKILKFGKIERVLRDEEGQYTVVVDGVRITFFYYPFRINFPKNFNKVIKLPDLLTLAAMKAHALGRRAKWKDYVDLYFIMNYYRGIEKILKRVRQIFHSEFNEKMFRAQLAYFKDIDYTERIIYMKGFEIDNKIIKRKLIDFSLN</sequence>
<accession>A0A2M7QQE6</accession>
<proteinExistence type="predicted"/>
<reference evidence="2" key="1">
    <citation type="submission" date="2017-09" db="EMBL/GenBank/DDBJ databases">
        <title>Depth-based differentiation of microbial function through sediment-hosted aquifers and enrichment of novel symbionts in the deep terrestrial subsurface.</title>
        <authorList>
            <person name="Probst A.J."/>
            <person name="Ladd B."/>
            <person name="Jarett J.K."/>
            <person name="Geller-Mcgrath D.E."/>
            <person name="Sieber C.M.K."/>
            <person name="Emerson J.B."/>
            <person name="Anantharaman K."/>
            <person name="Thomas B.C."/>
            <person name="Malmstrom R."/>
            <person name="Stieglmeier M."/>
            <person name="Klingl A."/>
            <person name="Woyke T."/>
            <person name="Ryan C.M."/>
            <person name="Banfield J.F."/>
        </authorList>
    </citation>
    <scope>NUCLEOTIDE SEQUENCE [LARGE SCALE GENOMIC DNA]</scope>
</reference>
<name>A0A2M7QQE6_9BACT</name>
<evidence type="ECO:0008006" key="3">
    <source>
        <dbReference type="Google" id="ProtNLM"/>
    </source>
</evidence>
<dbReference type="Proteomes" id="UP000229481">
    <property type="component" value="Unassembled WGS sequence"/>
</dbReference>
<evidence type="ECO:0000313" key="2">
    <source>
        <dbReference type="Proteomes" id="UP000229481"/>
    </source>
</evidence>
<dbReference type="EMBL" id="PFLK01000075">
    <property type="protein sequence ID" value="PIY74513.1"/>
    <property type="molecule type" value="Genomic_DNA"/>
</dbReference>
<organism evidence="1 2">
    <name type="scientific">Candidatus Portnoybacteria bacterium CG_4_10_14_0_8_um_filter_40_50</name>
    <dbReference type="NCBI Taxonomy" id="1974800"/>
    <lineage>
        <taxon>Bacteria</taxon>
        <taxon>Candidatus Portnoyibacteriota</taxon>
    </lineage>
</organism>